<accession>A0A8J7HCW2</accession>
<dbReference type="SUPFAM" id="SSF56601">
    <property type="entry name" value="beta-lactamase/transpeptidase-like"/>
    <property type="match status" value="1"/>
</dbReference>
<dbReference type="InterPro" id="IPR050515">
    <property type="entry name" value="Beta-lactam/transpept"/>
</dbReference>
<feature type="compositionally biased region" description="Low complexity" evidence="4">
    <location>
        <begin position="684"/>
        <end position="706"/>
    </location>
</feature>
<evidence type="ECO:0000259" key="6">
    <source>
        <dbReference type="Pfam" id="PF00905"/>
    </source>
</evidence>
<comment type="subcellular location">
    <subcellularLocation>
        <location evidence="1">Membrane</location>
    </subcellularLocation>
</comment>
<dbReference type="RefSeq" id="WP_197661569.1">
    <property type="nucleotide sequence ID" value="NZ_JAEAGR010000010.1"/>
</dbReference>
<dbReference type="InterPro" id="IPR012338">
    <property type="entry name" value="Beta-lactam/transpept-like"/>
</dbReference>
<keyword evidence="5" id="KW-1133">Transmembrane helix</keyword>
<feature type="compositionally biased region" description="Acidic residues" evidence="4">
    <location>
        <begin position="707"/>
        <end position="722"/>
    </location>
</feature>
<dbReference type="PANTHER" id="PTHR30627">
    <property type="entry name" value="PEPTIDOGLYCAN D,D-TRANSPEPTIDASE"/>
    <property type="match status" value="1"/>
</dbReference>
<evidence type="ECO:0000313" key="9">
    <source>
        <dbReference type="Proteomes" id="UP000623269"/>
    </source>
</evidence>
<dbReference type="Gene3D" id="3.90.1310.10">
    <property type="entry name" value="Penicillin-binding protein 2a (Domain 2)"/>
    <property type="match status" value="1"/>
</dbReference>
<evidence type="ECO:0000256" key="2">
    <source>
        <dbReference type="ARBA" id="ARBA00007171"/>
    </source>
</evidence>
<comment type="similarity">
    <text evidence="2">Belongs to the transpeptidase family.</text>
</comment>
<feature type="transmembrane region" description="Helical" evidence="5">
    <location>
        <begin position="20"/>
        <end position="42"/>
    </location>
</feature>
<dbReference type="InterPro" id="IPR001460">
    <property type="entry name" value="PCN-bd_Tpept"/>
</dbReference>
<feature type="domain" description="Penicillin-binding protein transpeptidase" evidence="6">
    <location>
        <begin position="260"/>
        <end position="585"/>
    </location>
</feature>
<feature type="compositionally biased region" description="Acidic residues" evidence="4">
    <location>
        <begin position="606"/>
        <end position="618"/>
    </location>
</feature>
<dbReference type="GO" id="GO:0008658">
    <property type="term" value="F:penicillin binding"/>
    <property type="evidence" value="ECO:0007669"/>
    <property type="project" value="InterPro"/>
</dbReference>
<dbReference type="InterPro" id="IPR005311">
    <property type="entry name" value="PBP_dimer"/>
</dbReference>
<dbReference type="EMBL" id="JAEAGR010000010">
    <property type="protein sequence ID" value="MBH1941362.1"/>
    <property type="molecule type" value="Genomic_DNA"/>
</dbReference>
<dbReference type="Proteomes" id="UP000623269">
    <property type="component" value="Unassembled WGS sequence"/>
</dbReference>
<keyword evidence="5" id="KW-0812">Transmembrane</keyword>
<keyword evidence="3 5" id="KW-0472">Membrane</keyword>
<feature type="domain" description="Penicillin-binding protein dimerisation" evidence="7">
    <location>
        <begin position="67"/>
        <end position="215"/>
    </location>
</feature>
<sequence length="741" mass="82420">MEKSSAKLIKKFSSRMQARLLLVFCVITLLLVGLIGRLVYIMQTDGERYAKQVLSRQSYVSAVLPYKRGEILDRNGTVLARSELRYKLILDPKNLLMNAEYIPPTLIALKDHFNIPEETVREILDKRPNSQYTILAKNLNYKEMNDFKAFMEKNSAVKSVWFEEEYVRTYPYGTLASDLIGFTSTDNRGFFGIEEYYNEELNGTNGREYGYYDSSLNIERIVKKPENGHSIVTTIDSNVQRIIQKHIKEFNEETGSLNIGVLVMNPNDGGIIAMASNKEYDLNNPRSLEGIIPEEELQAMTPEQKLEALNKLWRNDAISSGYEPGSTFKPITVASALEEAIINENTTFHCDGGEEVGGWYIKCSNVNGHGEVTLEEALMKSCNDALMQIAAAEGRDIFYRYQNYFEFGRKTGIDLPGEEAGIITALQNLNATELATASFGQTFNVTMIQMAAAYSSLVNGGKYFQPHVMQQIINDSGATVKQMDQLLIRQTVSKETSEFIQKAMYQTVEVGTAKGAKVEGYAIGGKTGTAQKYPRDAKTYLVSFLGAVPAINPEIVIYVIIDEPQNVPRQDNSSIATEFAGRILKEILPTLGIYPEGEIDYLLPTNEEDQDNNNDDPDNNGQDDNTDNMDNTNNTDSSGDTQTDNGQNNETSGSDSDHNDGDNSATDDADEVGDISGEGNADVTGETETNTETDTNTTTDLNTNTDISEEELINSEGEMEDDEWFFDEEEFNGAAIGPMDE</sequence>
<dbReference type="InterPro" id="IPR036138">
    <property type="entry name" value="PBP_dimer_sf"/>
</dbReference>
<gene>
    <name evidence="8" type="ORF">I5677_10705</name>
</gene>
<evidence type="ECO:0000313" key="8">
    <source>
        <dbReference type="EMBL" id="MBH1941362.1"/>
    </source>
</evidence>
<feature type="compositionally biased region" description="Low complexity" evidence="4">
    <location>
        <begin position="619"/>
        <end position="645"/>
    </location>
</feature>
<evidence type="ECO:0000259" key="7">
    <source>
        <dbReference type="Pfam" id="PF03717"/>
    </source>
</evidence>
<dbReference type="GO" id="GO:0005886">
    <property type="term" value="C:plasma membrane"/>
    <property type="evidence" value="ECO:0007669"/>
    <property type="project" value="TreeGrafter"/>
</dbReference>
<feature type="region of interest" description="Disordered" evidence="4">
    <location>
        <begin position="605"/>
        <end position="722"/>
    </location>
</feature>
<evidence type="ECO:0000256" key="4">
    <source>
        <dbReference type="SAM" id="MobiDB-lite"/>
    </source>
</evidence>
<comment type="caution">
    <text evidence="8">The sequence shown here is derived from an EMBL/GenBank/DDBJ whole genome shotgun (WGS) entry which is preliminary data.</text>
</comment>
<evidence type="ECO:0000256" key="5">
    <source>
        <dbReference type="SAM" id="Phobius"/>
    </source>
</evidence>
<dbReference type="Pfam" id="PF00905">
    <property type="entry name" value="Transpeptidase"/>
    <property type="match status" value="1"/>
</dbReference>
<dbReference type="GO" id="GO:0071555">
    <property type="term" value="P:cell wall organization"/>
    <property type="evidence" value="ECO:0007669"/>
    <property type="project" value="TreeGrafter"/>
</dbReference>
<organism evidence="8 9">
    <name type="scientific">Mobilitalea sibirica</name>
    <dbReference type="NCBI Taxonomy" id="1462919"/>
    <lineage>
        <taxon>Bacteria</taxon>
        <taxon>Bacillati</taxon>
        <taxon>Bacillota</taxon>
        <taxon>Clostridia</taxon>
        <taxon>Lachnospirales</taxon>
        <taxon>Lachnospiraceae</taxon>
        <taxon>Mobilitalea</taxon>
    </lineage>
</organism>
<dbReference type="AlphaFoldDB" id="A0A8J7HCW2"/>
<dbReference type="PANTHER" id="PTHR30627:SF1">
    <property type="entry name" value="PEPTIDOGLYCAN D,D-TRANSPEPTIDASE FTSI"/>
    <property type="match status" value="1"/>
</dbReference>
<dbReference type="Pfam" id="PF03717">
    <property type="entry name" value="PBP_dimer"/>
    <property type="match status" value="1"/>
</dbReference>
<evidence type="ECO:0000256" key="3">
    <source>
        <dbReference type="ARBA" id="ARBA00023136"/>
    </source>
</evidence>
<keyword evidence="9" id="KW-1185">Reference proteome</keyword>
<reference evidence="8" key="1">
    <citation type="submission" date="2020-12" db="EMBL/GenBank/DDBJ databases">
        <title>M. sibirica DSM 26468T genome.</title>
        <authorList>
            <person name="Thieme N."/>
            <person name="Rettenmaier R."/>
            <person name="Zverlov V."/>
            <person name="Liebl W."/>
        </authorList>
    </citation>
    <scope>NUCLEOTIDE SEQUENCE</scope>
    <source>
        <strain evidence="8">DSM 26468</strain>
    </source>
</reference>
<name>A0A8J7HCW2_9FIRM</name>
<dbReference type="Gene3D" id="3.40.710.10">
    <property type="entry name" value="DD-peptidase/beta-lactamase superfamily"/>
    <property type="match status" value="1"/>
</dbReference>
<protein>
    <submittedName>
        <fullName evidence="8">Penicillin-binding protein 2</fullName>
    </submittedName>
</protein>
<proteinExistence type="inferred from homology"/>
<dbReference type="SUPFAM" id="SSF56519">
    <property type="entry name" value="Penicillin binding protein dimerisation domain"/>
    <property type="match status" value="1"/>
</dbReference>
<evidence type="ECO:0000256" key="1">
    <source>
        <dbReference type="ARBA" id="ARBA00004370"/>
    </source>
</evidence>